<keyword evidence="4 9" id="KW-0808">Transferase</keyword>
<dbReference type="UniPathway" id="UPA00056">
    <property type="reaction ID" value="UER00094"/>
</dbReference>
<proteinExistence type="inferred from homology"/>
<keyword evidence="7 9" id="KW-0067">ATP-binding</keyword>
<feature type="active site" evidence="9">
    <location>
        <position position="132"/>
    </location>
</feature>
<gene>
    <name evidence="9" type="primary">ispE</name>
    <name evidence="12" type="ORF">LH29_18575</name>
</gene>
<feature type="active site" evidence="9">
    <location>
        <position position="8"/>
    </location>
</feature>
<sequence length="267" mass="29527">MITFPNAKINIGLNVVEKRPDGYHNLETIFYPVKLSDALEVIEAEETAFSSSGIEIDSTAENNLVYKAYSLLAGDFHLSPVKMHLHKVIPFGAGLGGGSADAAFALKMLNDYFALGLTTTQLKDYAARIGADCPFFIENKPTFAHGIGDQFKPVNLDLSAYEIVIVKPPISVSTPQAYRNIIPTKPDFNLLEIDRLPIEDWKTVVKNDFEKSVFPQFPEIGKLKENLYEAGAVYASMSGSGSAVFGIFRHLPTNLDRFLPKGIFIYR</sequence>
<comment type="similarity">
    <text evidence="1 9">Belongs to the GHMP kinase family. IspE subfamily.</text>
</comment>
<dbReference type="Gene3D" id="3.30.230.10">
    <property type="match status" value="1"/>
</dbReference>
<dbReference type="RefSeq" id="WP_045032346.1">
    <property type="nucleotide sequence ID" value="NZ_JRHC01000005.1"/>
</dbReference>
<dbReference type="InterPro" id="IPR006204">
    <property type="entry name" value="GHMP_kinase_N_dom"/>
</dbReference>
<dbReference type="PANTHER" id="PTHR43527:SF2">
    <property type="entry name" value="4-DIPHOSPHOCYTIDYL-2-C-METHYL-D-ERYTHRITOL KINASE, CHLOROPLASTIC"/>
    <property type="match status" value="1"/>
</dbReference>
<dbReference type="InterPro" id="IPR014721">
    <property type="entry name" value="Ribsml_uS5_D2-typ_fold_subgr"/>
</dbReference>
<dbReference type="Gene3D" id="3.30.70.890">
    <property type="entry name" value="GHMP kinase, C-terminal domain"/>
    <property type="match status" value="1"/>
</dbReference>
<dbReference type="AlphaFoldDB" id="A0A0D8J9T2"/>
<evidence type="ECO:0000256" key="1">
    <source>
        <dbReference type="ARBA" id="ARBA00009684"/>
    </source>
</evidence>
<evidence type="ECO:0000256" key="8">
    <source>
        <dbReference type="ARBA" id="ARBA00032554"/>
    </source>
</evidence>
<keyword evidence="9" id="KW-0414">Isoprene biosynthesis</keyword>
<evidence type="ECO:0000256" key="9">
    <source>
        <dbReference type="HAMAP-Rule" id="MF_00061"/>
    </source>
</evidence>
<dbReference type="GO" id="GO:0016114">
    <property type="term" value="P:terpenoid biosynthetic process"/>
    <property type="evidence" value="ECO:0007669"/>
    <property type="project" value="UniProtKB-UniRule"/>
</dbReference>
<dbReference type="OrthoDB" id="9809438at2"/>
<evidence type="ECO:0000256" key="4">
    <source>
        <dbReference type="ARBA" id="ARBA00022679"/>
    </source>
</evidence>
<dbReference type="GO" id="GO:0019288">
    <property type="term" value="P:isopentenyl diphosphate biosynthetic process, methylerythritol 4-phosphate pathway"/>
    <property type="evidence" value="ECO:0007669"/>
    <property type="project" value="UniProtKB-UniRule"/>
</dbReference>
<dbReference type="GO" id="GO:0050515">
    <property type="term" value="F:4-(cytidine 5'-diphospho)-2-C-methyl-D-erythritol kinase activity"/>
    <property type="evidence" value="ECO:0007669"/>
    <property type="project" value="UniProtKB-UniRule"/>
</dbReference>
<dbReference type="Pfam" id="PF00288">
    <property type="entry name" value="GHMP_kinases_N"/>
    <property type="match status" value="1"/>
</dbReference>
<dbReference type="InterPro" id="IPR013750">
    <property type="entry name" value="GHMP_kinase_C_dom"/>
</dbReference>
<comment type="function">
    <text evidence="9">Catalyzes the phosphorylation of the position 2 hydroxy group of 4-diphosphocytidyl-2C-methyl-D-erythritol.</text>
</comment>
<dbReference type="HAMAP" id="MF_00061">
    <property type="entry name" value="IspE"/>
    <property type="match status" value="1"/>
</dbReference>
<dbReference type="Pfam" id="PF08544">
    <property type="entry name" value="GHMP_kinases_C"/>
    <property type="match status" value="1"/>
</dbReference>
<dbReference type="NCBIfam" id="TIGR00154">
    <property type="entry name" value="ispE"/>
    <property type="match status" value="1"/>
</dbReference>
<dbReference type="InterPro" id="IPR004424">
    <property type="entry name" value="IspE"/>
</dbReference>
<dbReference type="PIRSF" id="PIRSF010376">
    <property type="entry name" value="IspE"/>
    <property type="match status" value="1"/>
</dbReference>
<organism evidence="12 13">
    <name type="scientific">Draconibacterium sediminis</name>
    <dbReference type="NCBI Taxonomy" id="1544798"/>
    <lineage>
        <taxon>Bacteria</taxon>
        <taxon>Pseudomonadati</taxon>
        <taxon>Bacteroidota</taxon>
        <taxon>Bacteroidia</taxon>
        <taxon>Marinilabiliales</taxon>
        <taxon>Prolixibacteraceae</taxon>
        <taxon>Draconibacterium</taxon>
    </lineage>
</organism>
<keyword evidence="6 9" id="KW-0418">Kinase</keyword>
<reference evidence="12 13" key="1">
    <citation type="submission" date="2014-09" db="EMBL/GenBank/DDBJ databases">
        <title>Draft Genome Sequence of Draconibacterium sp. JN14CK-3.</title>
        <authorList>
            <person name="Dong C."/>
            <person name="Lai Q."/>
            <person name="Shao Z."/>
        </authorList>
    </citation>
    <scope>NUCLEOTIDE SEQUENCE [LARGE SCALE GENOMIC DNA]</scope>
    <source>
        <strain evidence="12 13">JN14CK-3</strain>
    </source>
</reference>
<evidence type="ECO:0000256" key="3">
    <source>
        <dbReference type="ARBA" id="ARBA00017473"/>
    </source>
</evidence>
<evidence type="ECO:0000313" key="13">
    <source>
        <dbReference type="Proteomes" id="UP000032544"/>
    </source>
</evidence>
<comment type="catalytic activity">
    <reaction evidence="9">
        <text>4-CDP-2-C-methyl-D-erythritol + ATP = 4-CDP-2-C-methyl-D-erythritol 2-phosphate + ADP + H(+)</text>
        <dbReference type="Rhea" id="RHEA:18437"/>
        <dbReference type="ChEBI" id="CHEBI:15378"/>
        <dbReference type="ChEBI" id="CHEBI:30616"/>
        <dbReference type="ChEBI" id="CHEBI:57823"/>
        <dbReference type="ChEBI" id="CHEBI:57919"/>
        <dbReference type="ChEBI" id="CHEBI:456216"/>
        <dbReference type="EC" id="2.7.1.148"/>
    </reaction>
</comment>
<comment type="pathway">
    <text evidence="9">Isoprenoid biosynthesis; isopentenyl diphosphate biosynthesis via DXP pathway; isopentenyl diphosphate from 1-deoxy-D-xylulose 5-phosphate: step 3/6.</text>
</comment>
<feature type="domain" description="GHMP kinase C-terminal" evidence="11">
    <location>
        <begin position="207"/>
        <end position="249"/>
    </location>
</feature>
<dbReference type="GO" id="GO:0005524">
    <property type="term" value="F:ATP binding"/>
    <property type="evidence" value="ECO:0007669"/>
    <property type="project" value="UniProtKB-UniRule"/>
</dbReference>
<dbReference type="InterPro" id="IPR036554">
    <property type="entry name" value="GHMP_kinase_C_sf"/>
</dbReference>
<feature type="binding site" evidence="9">
    <location>
        <begin position="90"/>
        <end position="100"/>
    </location>
    <ligand>
        <name>ATP</name>
        <dbReference type="ChEBI" id="CHEBI:30616"/>
    </ligand>
</feature>
<keyword evidence="13" id="KW-1185">Reference proteome</keyword>
<dbReference type="EC" id="2.7.1.148" evidence="2 9"/>
<name>A0A0D8J9T2_9BACT</name>
<feature type="domain" description="GHMP kinase N-terminal" evidence="10">
    <location>
        <begin position="63"/>
        <end position="137"/>
    </location>
</feature>
<dbReference type="InterPro" id="IPR020568">
    <property type="entry name" value="Ribosomal_Su5_D2-typ_SF"/>
</dbReference>
<dbReference type="PANTHER" id="PTHR43527">
    <property type="entry name" value="4-DIPHOSPHOCYTIDYL-2-C-METHYL-D-ERYTHRITOL KINASE, CHLOROPLASTIC"/>
    <property type="match status" value="1"/>
</dbReference>
<dbReference type="STRING" id="1544798.LH29_18575"/>
<dbReference type="PATRIC" id="fig|1544798.3.peg.3883"/>
<dbReference type="SUPFAM" id="SSF55060">
    <property type="entry name" value="GHMP Kinase, C-terminal domain"/>
    <property type="match status" value="1"/>
</dbReference>
<dbReference type="EMBL" id="JRHC01000005">
    <property type="protein sequence ID" value="KJF42553.1"/>
    <property type="molecule type" value="Genomic_DNA"/>
</dbReference>
<dbReference type="Proteomes" id="UP000032544">
    <property type="component" value="Unassembled WGS sequence"/>
</dbReference>
<evidence type="ECO:0000313" key="12">
    <source>
        <dbReference type="EMBL" id="KJF42553.1"/>
    </source>
</evidence>
<protein>
    <recommendedName>
        <fullName evidence="3 9">4-diphosphocytidyl-2-C-methyl-D-erythritol kinase</fullName>
        <shortName evidence="9">CMK</shortName>
        <ecNumber evidence="2 9">2.7.1.148</ecNumber>
    </recommendedName>
    <alternativeName>
        <fullName evidence="8 9">4-(cytidine-5'-diphospho)-2-C-methyl-D-erythritol kinase</fullName>
    </alternativeName>
</protein>
<evidence type="ECO:0000256" key="5">
    <source>
        <dbReference type="ARBA" id="ARBA00022741"/>
    </source>
</evidence>
<evidence type="ECO:0000256" key="7">
    <source>
        <dbReference type="ARBA" id="ARBA00022840"/>
    </source>
</evidence>
<keyword evidence="5 9" id="KW-0547">Nucleotide-binding</keyword>
<comment type="caution">
    <text evidence="12">The sequence shown here is derived from an EMBL/GenBank/DDBJ whole genome shotgun (WGS) entry which is preliminary data.</text>
</comment>
<evidence type="ECO:0000256" key="6">
    <source>
        <dbReference type="ARBA" id="ARBA00022777"/>
    </source>
</evidence>
<accession>A0A0D8J9T2</accession>
<evidence type="ECO:0000259" key="11">
    <source>
        <dbReference type="Pfam" id="PF08544"/>
    </source>
</evidence>
<evidence type="ECO:0000256" key="2">
    <source>
        <dbReference type="ARBA" id="ARBA00012052"/>
    </source>
</evidence>
<dbReference type="SUPFAM" id="SSF54211">
    <property type="entry name" value="Ribosomal protein S5 domain 2-like"/>
    <property type="match status" value="1"/>
</dbReference>
<evidence type="ECO:0000259" key="10">
    <source>
        <dbReference type="Pfam" id="PF00288"/>
    </source>
</evidence>